<proteinExistence type="predicted"/>
<dbReference type="EMBL" id="CAJNOL010014702">
    <property type="protein sequence ID" value="CAF1668924.1"/>
    <property type="molecule type" value="Genomic_DNA"/>
</dbReference>
<comment type="caution">
    <text evidence="3">The sequence shown here is derived from an EMBL/GenBank/DDBJ whole genome shotgun (WGS) entry which is preliminary data.</text>
</comment>
<reference evidence="3" key="1">
    <citation type="submission" date="2021-02" db="EMBL/GenBank/DDBJ databases">
        <authorList>
            <person name="Nowell W R."/>
        </authorList>
    </citation>
    <scope>NUCLEOTIDE SEQUENCE</scope>
</reference>
<protein>
    <submittedName>
        <fullName evidence="3">Uncharacterized protein</fullName>
    </submittedName>
</protein>
<evidence type="ECO:0000313" key="4">
    <source>
        <dbReference type="Proteomes" id="UP000663870"/>
    </source>
</evidence>
<dbReference type="Proteomes" id="UP000663870">
    <property type="component" value="Unassembled WGS sequence"/>
</dbReference>
<feature type="compositionally biased region" description="Acidic residues" evidence="1">
    <location>
        <begin position="72"/>
        <end position="85"/>
    </location>
</feature>
<evidence type="ECO:0000313" key="2">
    <source>
        <dbReference type="EMBL" id="CAF1539556.1"/>
    </source>
</evidence>
<accession>A0A816G1E3</accession>
<dbReference type="Proteomes" id="UP000663854">
    <property type="component" value="Unassembled WGS sequence"/>
</dbReference>
<keyword evidence="4" id="KW-1185">Reference proteome</keyword>
<dbReference type="AlphaFoldDB" id="A0A816G1E3"/>
<gene>
    <name evidence="3" type="ORF">JXQ802_LOCUS57260</name>
    <name evidence="2" type="ORF">PYM288_LOCUS40673</name>
</gene>
<evidence type="ECO:0000313" key="3">
    <source>
        <dbReference type="EMBL" id="CAF1668924.1"/>
    </source>
</evidence>
<organism evidence="3 4">
    <name type="scientific">Rotaria sordida</name>
    <dbReference type="NCBI Taxonomy" id="392033"/>
    <lineage>
        <taxon>Eukaryota</taxon>
        <taxon>Metazoa</taxon>
        <taxon>Spiralia</taxon>
        <taxon>Gnathifera</taxon>
        <taxon>Rotifera</taxon>
        <taxon>Eurotatoria</taxon>
        <taxon>Bdelloidea</taxon>
        <taxon>Philodinida</taxon>
        <taxon>Philodinidae</taxon>
        <taxon>Rotaria</taxon>
    </lineage>
</organism>
<feature type="region of interest" description="Disordered" evidence="1">
    <location>
        <begin position="50"/>
        <end position="104"/>
    </location>
</feature>
<name>A0A816G1E3_9BILA</name>
<dbReference type="EMBL" id="CAJNOH010012825">
    <property type="protein sequence ID" value="CAF1539556.1"/>
    <property type="molecule type" value="Genomic_DNA"/>
</dbReference>
<evidence type="ECO:0000256" key="1">
    <source>
        <dbReference type="SAM" id="MobiDB-lite"/>
    </source>
</evidence>
<sequence>MLKIVPIVIPMELIITSGRPNVNTDIIVSFKVHLDINLYVLGSENECNFDENNERKEEEECDEEPGQHMIEEQDETRDETDDNDKDDCCNTVQKQQYNPHPRDDDEWLFRAIVSKKKR</sequence>